<accession>A0A9P6Q281</accession>
<keyword evidence="3" id="KW-0146">Chitin degradation</keyword>
<feature type="compositionally biased region" description="Basic residues" evidence="9">
    <location>
        <begin position="373"/>
        <end position="419"/>
    </location>
</feature>
<dbReference type="InterPro" id="IPR050314">
    <property type="entry name" value="Glycosyl_Hydrlase_18"/>
</dbReference>
<evidence type="ECO:0000313" key="11">
    <source>
        <dbReference type="EMBL" id="KAG0257374.1"/>
    </source>
</evidence>
<dbReference type="Gene3D" id="3.20.20.80">
    <property type="entry name" value="Glycosidases"/>
    <property type="match status" value="1"/>
</dbReference>
<comment type="similarity">
    <text evidence="8">Belongs to the glycosyl hydrolase 18 family.</text>
</comment>
<evidence type="ECO:0000256" key="4">
    <source>
        <dbReference type="ARBA" id="ARBA00023277"/>
    </source>
</evidence>
<dbReference type="Gene3D" id="3.10.50.10">
    <property type="match status" value="1"/>
</dbReference>
<feature type="domain" description="GH18" evidence="10">
    <location>
        <begin position="1"/>
        <end position="352"/>
    </location>
</feature>
<proteinExistence type="inferred from homology"/>
<evidence type="ECO:0000313" key="12">
    <source>
        <dbReference type="Proteomes" id="UP000807716"/>
    </source>
</evidence>
<dbReference type="PROSITE" id="PS51910">
    <property type="entry name" value="GH18_2"/>
    <property type="match status" value="1"/>
</dbReference>
<dbReference type="GO" id="GO:0000272">
    <property type="term" value="P:polysaccharide catabolic process"/>
    <property type="evidence" value="ECO:0007669"/>
    <property type="project" value="UniProtKB-KW"/>
</dbReference>
<evidence type="ECO:0000256" key="2">
    <source>
        <dbReference type="ARBA" id="ARBA00022801"/>
    </source>
</evidence>
<dbReference type="PROSITE" id="PS01095">
    <property type="entry name" value="GH18_1"/>
    <property type="match status" value="1"/>
</dbReference>
<comment type="catalytic activity">
    <reaction evidence="1">
        <text>Random endo-hydrolysis of N-acetyl-beta-D-glucosaminide (1-&gt;4)-beta-linkages in chitin and chitodextrins.</text>
        <dbReference type="EC" id="3.2.1.14"/>
    </reaction>
</comment>
<organism evidence="11 12">
    <name type="scientific">Actinomortierella ambigua</name>
    <dbReference type="NCBI Taxonomy" id="1343610"/>
    <lineage>
        <taxon>Eukaryota</taxon>
        <taxon>Fungi</taxon>
        <taxon>Fungi incertae sedis</taxon>
        <taxon>Mucoromycota</taxon>
        <taxon>Mortierellomycotina</taxon>
        <taxon>Mortierellomycetes</taxon>
        <taxon>Mortierellales</taxon>
        <taxon>Mortierellaceae</taxon>
        <taxon>Actinomortierella</taxon>
    </lineage>
</organism>
<feature type="non-terminal residue" evidence="11">
    <location>
        <position position="1"/>
    </location>
</feature>
<dbReference type="GO" id="GO:0008843">
    <property type="term" value="F:endochitinase activity"/>
    <property type="evidence" value="ECO:0007669"/>
    <property type="project" value="UniProtKB-EC"/>
</dbReference>
<evidence type="ECO:0000256" key="7">
    <source>
        <dbReference type="RuleBase" id="RU000489"/>
    </source>
</evidence>
<keyword evidence="5 7" id="KW-0326">Glycosidase</keyword>
<evidence type="ECO:0000256" key="6">
    <source>
        <dbReference type="ARBA" id="ARBA00023326"/>
    </source>
</evidence>
<dbReference type="EMBL" id="JAAAJB010000365">
    <property type="protein sequence ID" value="KAG0257374.1"/>
    <property type="molecule type" value="Genomic_DNA"/>
</dbReference>
<dbReference type="GO" id="GO:0005576">
    <property type="term" value="C:extracellular region"/>
    <property type="evidence" value="ECO:0007669"/>
    <property type="project" value="TreeGrafter"/>
</dbReference>
<dbReference type="SUPFAM" id="SSF51445">
    <property type="entry name" value="(Trans)glycosidases"/>
    <property type="match status" value="1"/>
</dbReference>
<dbReference type="Proteomes" id="UP000807716">
    <property type="component" value="Unassembled WGS sequence"/>
</dbReference>
<keyword evidence="4" id="KW-0119">Carbohydrate metabolism</keyword>
<evidence type="ECO:0000256" key="5">
    <source>
        <dbReference type="ARBA" id="ARBA00023295"/>
    </source>
</evidence>
<dbReference type="InterPro" id="IPR017853">
    <property type="entry name" value="GH"/>
</dbReference>
<dbReference type="SMART" id="SM00636">
    <property type="entry name" value="Glyco_18"/>
    <property type="match status" value="1"/>
</dbReference>
<dbReference type="PANTHER" id="PTHR11177">
    <property type="entry name" value="CHITINASE"/>
    <property type="match status" value="1"/>
</dbReference>
<evidence type="ECO:0000256" key="1">
    <source>
        <dbReference type="ARBA" id="ARBA00000822"/>
    </source>
</evidence>
<dbReference type="InterPro" id="IPR001223">
    <property type="entry name" value="Glyco_hydro18_cat"/>
</dbReference>
<dbReference type="OrthoDB" id="76388at2759"/>
<reference evidence="11" key="1">
    <citation type="journal article" date="2020" name="Fungal Divers.">
        <title>Resolving the Mortierellaceae phylogeny through synthesis of multi-gene phylogenetics and phylogenomics.</title>
        <authorList>
            <person name="Vandepol N."/>
            <person name="Liber J."/>
            <person name="Desiro A."/>
            <person name="Na H."/>
            <person name="Kennedy M."/>
            <person name="Barry K."/>
            <person name="Grigoriev I.V."/>
            <person name="Miller A.N."/>
            <person name="O'Donnell K."/>
            <person name="Stajich J.E."/>
            <person name="Bonito G."/>
        </authorList>
    </citation>
    <scope>NUCLEOTIDE SEQUENCE</scope>
    <source>
        <strain evidence="11">BC1065</strain>
    </source>
</reference>
<dbReference type="SUPFAM" id="SSF54556">
    <property type="entry name" value="Chitinase insertion domain"/>
    <property type="match status" value="1"/>
</dbReference>
<dbReference type="InterPro" id="IPR001579">
    <property type="entry name" value="Glyco_hydro_18_chit_AS"/>
</dbReference>
<dbReference type="Pfam" id="PF00704">
    <property type="entry name" value="Glyco_hydro_18"/>
    <property type="match status" value="1"/>
</dbReference>
<evidence type="ECO:0000256" key="9">
    <source>
        <dbReference type="SAM" id="MobiDB-lite"/>
    </source>
</evidence>
<feature type="region of interest" description="Disordered" evidence="9">
    <location>
        <begin position="363"/>
        <end position="429"/>
    </location>
</feature>
<dbReference type="AlphaFoldDB" id="A0A9P6Q281"/>
<gene>
    <name evidence="11" type="ORF">DFQ27_005179</name>
</gene>
<keyword evidence="6" id="KW-0624">Polysaccharide degradation</keyword>
<keyword evidence="2 7" id="KW-0378">Hydrolase</keyword>
<name>A0A9P6Q281_9FUNG</name>
<dbReference type="InterPro" id="IPR011583">
    <property type="entry name" value="Chitinase_II/V-like_cat"/>
</dbReference>
<dbReference type="PANTHER" id="PTHR11177:SF392">
    <property type="entry name" value="HAP41P"/>
    <property type="match status" value="1"/>
</dbReference>
<dbReference type="GO" id="GO:0006032">
    <property type="term" value="P:chitin catabolic process"/>
    <property type="evidence" value="ECO:0007669"/>
    <property type="project" value="UniProtKB-KW"/>
</dbReference>
<keyword evidence="12" id="KW-1185">Reference proteome</keyword>
<comment type="caution">
    <text evidence="11">The sequence shown here is derived from an EMBL/GenBank/DDBJ whole genome shotgun (WGS) entry which is preliminary data.</text>
</comment>
<sequence>KSSPDPATIKFDLDYNGPHARELVTRGHEAGVKVLISIGGWTGSETFSDVAKDAAARKRFINNALHFVRKEGYGMDGIDLDWEYPGRKGTDCNTVDKDDSANYLKLLRELRQALDEEFPDSYKLITAAVWVEPFAGEDGKPMASVDAYVPFFDYIMPMAYDLMGHWSKTTGPHSPLYTNPDAGYYTFMTAVGAWVGAGWPKDKLVVGVPFYGRSFTTVADKNHDWSRFMVANKTKVVPQGGPHDKYKPASECSKRGGFGGTWFYKELRQEILRDSPTTPVSGWARYKDFWSKTPFLINQAKNTMVSYEDPESLCTKVLVAKSEGIRGVMLWEITNDYNNELLTALNQIHSADVNCDAYWGSTDDDAAEETNKPRSKGKKPSTKRRKGKKPSAKRRKGKKPSAKRRKGKKPSAKRCKGKKPSTACSKDAC</sequence>
<evidence type="ECO:0000259" key="10">
    <source>
        <dbReference type="PROSITE" id="PS51910"/>
    </source>
</evidence>
<evidence type="ECO:0000256" key="3">
    <source>
        <dbReference type="ARBA" id="ARBA00023024"/>
    </source>
</evidence>
<evidence type="ECO:0000256" key="8">
    <source>
        <dbReference type="RuleBase" id="RU004453"/>
    </source>
</evidence>
<protein>
    <recommendedName>
        <fullName evidence="10">GH18 domain-containing protein</fullName>
    </recommendedName>
</protein>
<dbReference type="GO" id="GO:0008061">
    <property type="term" value="F:chitin binding"/>
    <property type="evidence" value="ECO:0007669"/>
    <property type="project" value="InterPro"/>
</dbReference>
<dbReference type="InterPro" id="IPR029070">
    <property type="entry name" value="Chitinase_insertion_sf"/>
</dbReference>